<evidence type="ECO:0000256" key="1">
    <source>
        <dbReference type="SAM" id="MobiDB-lite"/>
    </source>
</evidence>
<reference evidence="2" key="1">
    <citation type="submission" date="2014-11" db="EMBL/GenBank/DDBJ databases">
        <authorList>
            <person name="Otto D Thomas"/>
            <person name="Naeem Raeece"/>
        </authorList>
    </citation>
    <scope>NUCLEOTIDE SEQUENCE</scope>
</reference>
<protein>
    <submittedName>
        <fullName evidence="2">Uncharacterized protein</fullName>
    </submittedName>
</protein>
<feature type="compositionally biased region" description="Acidic residues" evidence="1">
    <location>
        <begin position="940"/>
        <end position="949"/>
    </location>
</feature>
<proteinExistence type="predicted"/>
<feature type="region of interest" description="Disordered" evidence="1">
    <location>
        <begin position="1"/>
        <end position="39"/>
    </location>
</feature>
<feature type="compositionally biased region" description="Gly residues" evidence="1">
    <location>
        <begin position="629"/>
        <end position="640"/>
    </location>
</feature>
<feature type="region of interest" description="Disordered" evidence="1">
    <location>
        <begin position="496"/>
        <end position="531"/>
    </location>
</feature>
<feature type="region of interest" description="Disordered" evidence="1">
    <location>
        <begin position="565"/>
        <end position="748"/>
    </location>
</feature>
<gene>
    <name evidence="2" type="ORF">Cvel_4084</name>
</gene>
<name>A0A0G4G2F3_9ALVE</name>
<feature type="compositionally biased region" description="Low complexity" evidence="1">
    <location>
        <begin position="19"/>
        <end position="31"/>
    </location>
</feature>
<dbReference type="AlphaFoldDB" id="A0A0G4G2F3"/>
<feature type="compositionally biased region" description="Basic and acidic residues" evidence="1">
    <location>
        <begin position="882"/>
        <end position="892"/>
    </location>
</feature>
<organism evidence="2">
    <name type="scientific">Chromera velia CCMP2878</name>
    <dbReference type="NCBI Taxonomy" id="1169474"/>
    <lineage>
        <taxon>Eukaryota</taxon>
        <taxon>Sar</taxon>
        <taxon>Alveolata</taxon>
        <taxon>Colpodellida</taxon>
        <taxon>Chromeraceae</taxon>
        <taxon>Chromera</taxon>
    </lineage>
</organism>
<feature type="compositionally biased region" description="Polar residues" evidence="1">
    <location>
        <begin position="216"/>
        <end position="226"/>
    </location>
</feature>
<accession>A0A0G4G2F3</accession>
<feature type="region of interest" description="Disordered" evidence="1">
    <location>
        <begin position="216"/>
        <end position="236"/>
    </location>
</feature>
<feature type="compositionally biased region" description="Basic and acidic residues" evidence="1">
    <location>
        <begin position="641"/>
        <end position="660"/>
    </location>
</feature>
<feature type="compositionally biased region" description="Basic and acidic residues" evidence="1">
    <location>
        <begin position="566"/>
        <end position="577"/>
    </location>
</feature>
<sequence>MRRGSQAGVNSRDDPETPAAAHGGMSAAAEAQQTNGHHPEAAVSTVPLQLYQAHPSIQQQAAAAVATGAYWQQQQQQQLQSHQFDLAGAYRPVHPAAGLVAAVPAESLVAHAGDGTATAFYSLSGADLAAQYPYGYAAHLHQLHQHAALANGAAAASSAGTLVQPQQQVQPVAVAVPYGAVYADPLANAAAAAFQQGGVAAGAGGELGHVATTYRGESSGTLSTGDATKKPPKCGIANSLKRSKQFFTRSCGTLTGPDTDLVPAGEVFRLKPSRWEEGSVPHEELVAAASTPPAASAGISSSFLHSPSSSSSSSRSALSGGHPASSSAGAPRFWRAPGNGEFRRLPIELIKWESLPEALQRVAICLPKKGNYQGPDRPVEVALAKAQDPSWSPWVVVDNQFSRAWGVNTQFAFVRRIEKSTQSKFYHDVRLFLLMTEDMAEEGLADHNVRTLCRACGDHEVPGVFAKHYTKHTDRGCWRLVSRTLCIHEDIEGKTLPGPVQHLQQSQQQQRESPREAGGAPLIPLHLRGGRGGITNAPPAAAAAAAATAAVHSLVGQFGGHVLLPMKREGPRVKTERPQSSPPHGHEQSQPARLVEGGAHGSSDETGKGRGGVSVVSGSGSQERPADLGAGGRSGDGGEGIDSRDGKRQRLEEQEGDEHGNGAPYRLVRRDGAHAMHSHYHSHSANAAGRADSSQHSEASISRGDHGVAGVLGRSLSRASQRTTGEEEHLGFGMHGERHEHELGGEGPEFRRVHSGSFLHCEHEPSSGSGDVHHCDSTSFFHGTGLGSPSDFNNIGVSASSSSSSSEHLIGHRLSLHGHGGGTHEEGHTAGGGGGLSFLEFEPDAAACTGDPHDHESGDAGGGAASFFAHVPSLQPPSHTHSGAEARGHAEGGVDGGGRGELGQETETGGHERAPGTLNDELNHPPSSLGAGGHYMPQQQEEEEEEGDETFGHSSPHEAGPAEHGGGHRWY</sequence>
<feature type="region of interest" description="Disordered" evidence="1">
    <location>
        <begin position="297"/>
        <end position="333"/>
    </location>
</feature>
<evidence type="ECO:0000313" key="2">
    <source>
        <dbReference type="EMBL" id="CEM22201.1"/>
    </source>
</evidence>
<dbReference type="VEuPathDB" id="CryptoDB:Cvel_4084"/>
<feature type="region of interest" description="Disordered" evidence="1">
    <location>
        <begin position="845"/>
        <end position="971"/>
    </location>
</feature>
<feature type="compositionally biased region" description="Basic and acidic residues" evidence="1">
    <location>
        <begin position="724"/>
        <end position="748"/>
    </location>
</feature>
<feature type="compositionally biased region" description="Low complexity" evidence="1">
    <location>
        <begin position="501"/>
        <end position="510"/>
    </location>
</feature>
<dbReference type="EMBL" id="CDMZ01000827">
    <property type="protein sequence ID" value="CEM22201.1"/>
    <property type="molecule type" value="Genomic_DNA"/>
</dbReference>
<feature type="compositionally biased region" description="Low complexity" evidence="1">
    <location>
        <begin position="297"/>
        <end position="330"/>
    </location>
</feature>